<dbReference type="Pfam" id="PF13359">
    <property type="entry name" value="DDE_Tnp_4"/>
    <property type="match status" value="1"/>
</dbReference>
<protein>
    <submittedName>
        <fullName evidence="4">Putative dde superfamily endonuclease</fullName>
    </submittedName>
</protein>
<dbReference type="EMBL" id="GEGO01003749">
    <property type="protein sequence ID" value="JAR91655.1"/>
    <property type="molecule type" value="Transcribed_RNA"/>
</dbReference>
<dbReference type="AlphaFoldDB" id="A0A147BMW4"/>
<evidence type="ECO:0000256" key="2">
    <source>
        <dbReference type="ARBA" id="ARBA00022723"/>
    </source>
</evidence>
<dbReference type="InterPro" id="IPR027806">
    <property type="entry name" value="HARBI1_dom"/>
</dbReference>
<keyword evidence="4" id="KW-0378">Hydrolase</keyword>
<sequence>MVGKEIARNFNISEGQVSKVFSTWINFLQQELRALTMFPTVLENQENLPDAFHRFPNTRVVLDGTEVRTQKASSLLAQRQTFSPYKHYNTFKAVVGCTPKGYICFVSELWGGSTSDRVIVEESGLMGQLEPGDAIMVDKGFKFNDLPLGVQVHIPPFRKPNEPQMSENDVAHTRHVASARVIIERVIGRVKQFHLLDRPFPISMIDIAEPVFQVCCFLSNFRMPIVNG</sequence>
<dbReference type="GO" id="GO:0004519">
    <property type="term" value="F:endonuclease activity"/>
    <property type="evidence" value="ECO:0007669"/>
    <property type="project" value="UniProtKB-KW"/>
</dbReference>
<comment type="cofactor">
    <cofactor evidence="1">
        <name>a divalent metal cation</name>
        <dbReference type="ChEBI" id="CHEBI:60240"/>
    </cofactor>
</comment>
<name>A0A147BMW4_IXORI</name>
<keyword evidence="4" id="KW-0540">Nuclease</keyword>
<evidence type="ECO:0000259" key="3">
    <source>
        <dbReference type="Pfam" id="PF13359"/>
    </source>
</evidence>
<reference evidence="4" key="1">
    <citation type="journal article" date="2018" name="PLoS Negl. Trop. Dis.">
        <title>Sialome diversity of ticks revealed by RNAseq of single tick salivary glands.</title>
        <authorList>
            <person name="Perner J."/>
            <person name="Kropackova S."/>
            <person name="Kopacek P."/>
            <person name="Ribeiro J.M."/>
        </authorList>
    </citation>
    <scope>NUCLEOTIDE SEQUENCE</scope>
    <source>
        <strain evidence="4">Siblings of single egg batch collected in Ceske Budejovice</strain>
        <tissue evidence="4">Salivary glands</tissue>
    </source>
</reference>
<keyword evidence="2" id="KW-0479">Metal-binding</keyword>
<evidence type="ECO:0000313" key="4">
    <source>
        <dbReference type="EMBL" id="JAR91655.1"/>
    </source>
</evidence>
<evidence type="ECO:0000256" key="1">
    <source>
        <dbReference type="ARBA" id="ARBA00001968"/>
    </source>
</evidence>
<keyword evidence="4" id="KW-0255">Endonuclease</keyword>
<organism evidence="4">
    <name type="scientific">Ixodes ricinus</name>
    <name type="common">Common tick</name>
    <name type="synonym">Acarus ricinus</name>
    <dbReference type="NCBI Taxonomy" id="34613"/>
    <lineage>
        <taxon>Eukaryota</taxon>
        <taxon>Metazoa</taxon>
        <taxon>Ecdysozoa</taxon>
        <taxon>Arthropoda</taxon>
        <taxon>Chelicerata</taxon>
        <taxon>Arachnida</taxon>
        <taxon>Acari</taxon>
        <taxon>Parasitiformes</taxon>
        <taxon>Ixodida</taxon>
        <taxon>Ixodoidea</taxon>
        <taxon>Ixodidae</taxon>
        <taxon>Ixodinae</taxon>
        <taxon>Ixodes</taxon>
    </lineage>
</organism>
<proteinExistence type="predicted"/>
<dbReference type="GO" id="GO:0046872">
    <property type="term" value="F:metal ion binding"/>
    <property type="evidence" value="ECO:0007669"/>
    <property type="project" value="UniProtKB-KW"/>
</dbReference>
<dbReference type="PANTHER" id="PTHR23080">
    <property type="entry name" value="THAP DOMAIN PROTEIN"/>
    <property type="match status" value="1"/>
</dbReference>
<feature type="domain" description="DDE Tnp4" evidence="3">
    <location>
        <begin position="62"/>
        <end position="220"/>
    </location>
</feature>
<accession>A0A147BMW4</accession>